<feature type="domain" description="Reverse transcriptase" evidence="12">
    <location>
        <begin position="175"/>
        <end position="405"/>
    </location>
</feature>
<dbReference type="EC" id="2.7.7.49" evidence="1"/>
<dbReference type="EMBL" id="MDAL01000026">
    <property type="protein sequence ID" value="PMN90789.1"/>
    <property type="molecule type" value="Genomic_DNA"/>
</dbReference>
<keyword evidence="11" id="KW-0812">Transmembrane</keyword>
<dbReference type="GO" id="GO:0046872">
    <property type="term" value="F:metal ion binding"/>
    <property type="evidence" value="ECO:0007669"/>
    <property type="project" value="UniProtKB-KW"/>
</dbReference>
<keyword evidence="11" id="KW-0472">Membrane</keyword>
<evidence type="ECO:0000256" key="10">
    <source>
        <dbReference type="SAM" id="MobiDB-lite"/>
    </source>
</evidence>
<feature type="transmembrane region" description="Helical" evidence="11">
    <location>
        <begin position="570"/>
        <end position="588"/>
    </location>
</feature>
<evidence type="ECO:0000256" key="5">
    <source>
        <dbReference type="ARBA" id="ARBA00022842"/>
    </source>
</evidence>
<dbReference type="InterPro" id="IPR000477">
    <property type="entry name" value="RT_dom"/>
</dbReference>
<evidence type="ECO:0000313" key="14">
    <source>
        <dbReference type="Proteomes" id="UP000235387"/>
    </source>
</evidence>
<dbReference type="PANTHER" id="PTHR34047">
    <property type="entry name" value="NUCLEAR INTRON MATURASE 1, MITOCHONDRIAL-RELATED"/>
    <property type="match status" value="1"/>
</dbReference>
<dbReference type="GO" id="GO:0003964">
    <property type="term" value="F:RNA-directed DNA polymerase activity"/>
    <property type="evidence" value="ECO:0007669"/>
    <property type="project" value="UniProtKB-KW"/>
</dbReference>
<feature type="transmembrane region" description="Helical" evidence="11">
    <location>
        <begin position="595"/>
        <end position="611"/>
    </location>
</feature>
<keyword evidence="5" id="KW-0460">Magnesium</keyword>
<keyword evidence="6" id="KW-0695">RNA-directed DNA polymerase</keyword>
<dbReference type="Gene3D" id="3.10.10.10">
    <property type="entry name" value="HIV Type 1 Reverse Transcriptase, subunit A, domain 1"/>
    <property type="match status" value="1"/>
</dbReference>
<dbReference type="Proteomes" id="UP000235387">
    <property type="component" value="Unassembled WGS sequence"/>
</dbReference>
<evidence type="ECO:0000256" key="6">
    <source>
        <dbReference type="ARBA" id="ARBA00022918"/>
    </source>
</evidence>
<comment type="caution">
    <text evidence="13">The sequence shown here is derived from an EMBL/GenBank/DDBJ whole genome shotgun (WGS) entry which is preliminary data.</text>
</comment>
<evidence type="ECO:0000256" key="1">
    <source>
        <dbReference type="ARBA" id="ARBA00012493"/>
    </source>
</evidence>
<dbReference type="CDD" id="cd03487">
    <property type="entry name" value="RT_Bac_retron_II"/>
    <property type="match status" value="1"/>
</dbReference>
<dbReference type="InterPro" id="IPR051083">
    <property type="entry name" value="GrpII_Intron_Splice-Mob/Def"/>
</dbReference>
<dbReference type="PRINTS" id="PR00866">
    <property type="entry name" value="RNADNAPOLMS"/>
</dbReference>
<gene>
    <name evidence="13" type="ORF">BCT23_18905</name>
</gene>
<keyword evidence="3" id="KW-0548">Nucleotidyltransferase</keyword>
<evidence type="ECO:0000256" key="9">
    <source>
        <dbReference type="ARBA" id="ARBA00048173"/>
    </source>
</evidence>
<organism evidence="13 14">
    <name type="scientific">Enterovibrio norvegicus</name>
    <dbReference type="NCBI Taxonomy" id="188144"/>
    <lineage>
        <taxon>Bacteria</taxon>
        <taxon>Pseudomonadati</taxon>
        <taxon>Pseudomonadota</taxon>
        <taxon>Gammaproteobacteria</taxon>
        <taxon>Vibrionales</taxon>
        <taxon>Vibrionaceae</taxon>
        <taxon>Enterovibrio</taxon>
    </lineage>
</organism>
<dbReference type="PANTHER" id="PTHR34047:SF7">
    <property type="entry name" value="RNA-DIRECTED DNA POLYMERASE"/>
    <property type="match status" value="1"/>
</dbReference>
<proteinExistence type="inferred from homology"/>
<dbReference type="InterPro" id="IPR000123">
    <property type="entry name" value="Reverse_transcriptase_msDNA"/>
</dbReference>
<dbReference type="Gene3D" id="3.30.70.270">
    <property type="match status" value="1"/>
</dbReference>
<evidence type="ECO:0000256" key="7">
    <source>
        <dbReference type="ARBA" id="ARBA00023118"/>
    </source>
</evidence>
<comment type="similarity">
    <text evidence="8">Belongs to the bacterial reverse transcriptase family.</text>
</comment>
<dbReference type="InterPro" id="IPR043128">
    <property type="entry name" value="Rev_trsase/Diguanyl_cyclase"/>
</dbReference>
<protein>
    <recommendedName>
        <fullName evidence="1">RNA-directed DNA polymerase</fullName>
        <ecNumber evidence="1">2.7.7.49</ecNumber>
    </recommendedName>
</protein>
<reference evidence="14" key="1">
    <citation type="submission" date="2016-07" db="EMBL/GenBank/DDBJ databases">
        <title>Nontailed viruses are major unrecognized killers of bacteria in the ocean.</title>
        <authorList>
            <person name="Kauffman K."/>
            <person name="Hussain F."/>
            <person name="Yang J."/>
            <person name="Arevalo P."/>
            <person name="Brown J."/>
            <person name="Cutler M."/>
            <person name="Kelly L."/>
            <person name="Polz M.F."/>
        </authorList>
    </citation>
    <scope>NUCLEOTIDE SEQUENCE [LARGE SCALE GENOMIC DNA]</scope>
    <source>
        <strain evidence="14">10N.261.45.A10</strain>
    </source>
</reference>
<dbReference type="InterPro" id="IPR043502">
    <property type="entry name" value="DNA/RNA_pol_sf"/>
</dbReference>
<dbReference type="RefSeq" id="WP_102391204.1">
    <property type="nucleotide sequence ID" value="NZ_MDAL01000026.1"/>
</dbReference>
<accession>A0A2N7L8X4</accession>
<dbReference type="Pfam" id="PF00078">
    <property type="entry name" value="RVT_1"/>
    <property type="match status" value="1"/>
</dbReference>
<dbReference type="PROSITE" id="PS50878">
    <property type="entry name" value="RT_POL"/>
    <property type="match status" value="1"/>
</dbReference>
<evidence type="ECO:0000256" key="11">
    <source>
        <dbReference type="SAM" id="Phobius"/>
    </source>
</evidence>
<dbReference type="GO" id="GO:0003723">
    <property type="term" value="F:RNA binding"/>
    <property type="evidence" value="ECO:0007669"/>
    <property type="project" value="InterPro"/>
</dbReference>
<evidence type="ECO:0000256" key="8">
    <source>
        <dbReference type="ARBA" id="ARBA00034120"/>
    </source>
</evidence>
<sequence length="612" mass="69436">MSNEQQNNDPIQDPSPKLTRQELYDRVRRIGKNEYILSEMIRLGFWKRDADKPSLTDTFLQKRSALQSRLRELSKENALYSDPEKALKALHEERKKAALEKRELTKIERNTARYQRAFAWYMKQQTSFTYLGDDVSAGLEDKTSDDEKLAAQQLPVFAHAGAVADAMGISTSELRFLCYQKDVSTVSHYQDFSISKKSGGIRTISAPMPRMKRSQYWLLDNVLNKLTIHDAAHGFVSGKSIVSNAQPHIKKQVVINLDMKDFFPSVSYKRVKGMFKHLGYSEELATTFALLATKRETQALEMDGKTWHVAVGERVLPQGSPCSPAITNVLCRRLDARLQCMAEKLGFTYTRYADDLTFSSDDASKVQALLWRCQQIVTNEGFAIHPNKTRVMRQHQKQEVTGVVVNEGLSVERKTLKRFRAVLRQVALDGPENKHWGSGELFQSLAGYANFVAMVNPEKGIPLQKAVIHLKRQHDIPVPEGKVTALNKKLFRIKAAKGEAPRESWWQPEDKPAPTLELTQSQVQLKKRDAIAEAHRHQDDDNAEDARSHEGPQSHDDPHTAESGKKKRGIGFWIFATVFSPIILIVALSRASTTAKIALAASLFFWVYYFFM</sequence>
<dbReference type="SUPFAM" id="SSF56672">
    <property type="entry name" value="DNA/RNA polymerases"/>
    <property type="match status" value="1"/>
</dbReference>
<evidence type="ECO:0000256" key="2">
    <source>
        <dbReference type="ARBA" id="ARBA00022679"/>
    </source>
</evidence>
<feature type="region of interest" description="Disordered" evidence="10">
    <location>
        <begin position="529"/>
        <end position="565"/>
    </location>
</feature>
<feature type="compositionally biased region" description="Basic and acidic residues" evidence="10">
    <location>
        <begin position="529"/>
        <end position="564"/>
    </location>
</feature>
<comment type="catalytic activity">
    <reaction evidence="9">
        <text>DNA(n) + a 2'-deoxyribonucleoside 5'-triphosphate = DNA(n+1) + diphosphate</text>
        <dbReference type="Rhea" id="RHEA:22508"/>
        <dbReference type="Rhea" id="RHEA-COMP:17339"/>
        <dbReference type="Rhea" id="RHEA-COMP:17340"/>
        <dbReference type="ChEBI" id="CHEBI:33019"/>
        <dbReference type="ChEBI" id="CHEBI:61560"/>
        <dbReference type="ChEBI" id="CHEBI:173112"/>
        <dbReference type="EC" id="2.7.7.49"/>
    </reaction>
</comment>
<evidence type="ECO:0000313" key="13">
    <source>
        <dbReference type="EMBL" id="PMN90789.1"/>
    </source>
</evidence>
<keyword evidence="2" id="KW-0808">Transferase</keyword>
<evidence type="ECO:0000259" key="12">
    <source>
        <dbReference type="PROSITE" id="PS50878"/>
    </source>
</evidence>
<evidence type="ECO:0000256" key="4">
    <source>
        <dbReference type="ARBA" id="ARBA00022723"/>
    </source>
</evidence>
<evidence type="ECO:0000256" key="3">
    <source>
        <dbReference type="ARBA" id="ARBA00022695"/>
    </source>
</evidence>
<name>A0A2N7L8X4_9GAMM</name>
<dbReference type="AlphaFoldDB" id="A0A2N7L8X4"/>
<dbReference type="GO" id="GO:0051607">
    <property type="term" value="P:defense response to virus"/>
    <property type="evidence" value="ECO:0007669"/>
    <property type="project" value="UniProtKB-KW"/>
</dbReference>
<keyword evidence="4" id="KW-0479">Metal-binding</keyword>
<keyword evidence="7" id="KW-0051">Antiviral defense</keyword>
<keyword evidence="11" id="KW-1133">Transmembrane helix</keyword>